<reference evidence="1" key="1">
    <citation type="journal article" date="2020" name="Nature">
        <title>Giant virus diversity and host interactions through global metagenomics.</title>
        <authorList>
            <person name="Schulz F."/>
            <person name="Roux S."/>
            <person name="Paez-Espino D."/>
            <person name="Jungbluth S."/>
            <person name="Walsh D.A."/>
            <person name="Denef V.J."/>
            <person name="McMahon K.D."/>
            <person name="Konstantinidis K.T."/>
            <person name="Eloe-Fadrosh E.A."/>
            <person name="Kyrpides N.C."/>
            <person name="Woyke T."/>
        </authorList>
    </citation>
    <scope>NUCLEOTIDE SEQUENCE</scope>
    <source>
        <strain evidence="1">GVMAG-M-3300020727-4</strain>
    </source>
</reference>
<sequence length="340" mass="39746">MNIDIYVIKSDHLKKRNMLLSNTLNTIIEIMKKSGYDVNIVNILNPTIQDIETNIVEYNKSINLNPDEIADEEFKKLQTRFNLAQLSNLHKHKKAYELIKDSKTKHNLIIEDDIILLPEYVPNFTEFMKKLSTYEYDILLACISNNDEKMPMDIVMSTLYFKVLISKCAYFISPSMGQRLYDNLEVIRFPLKLTLSKYISDNKSDICAYILNKHTILEGSKLGIFTTSINSNNFLLQNINFIRFIEMLNNNETDIKKIEDHYNSFGKDNPDFQHILGLIYFKNNKFKEAVETLKTAIVNYKNAEGYMIQNNELLNNAINIYQHYQDDIKDCFQKEGIYSS</sequence>
<evidence type="ECO:0000313" key="1">
    <source>
        <dbReference type="EMBL" id="QHT03123.1"/>
    </source>
</evidence>
<accession>A0A6C0CFP3</accession>
<name>A0A6C0CFP3_9ZZZZ</name>
<proteinExistence type="predicted"/>
<dbReference type="EMBL" id="MN739405">
    <property type="protein sequence ID" value="QHT03123.1"/>
    <property type="molecule type" value="Genomic_DNA"/>
</dbReference>
<organism evidence="1">
    <name type="scientific">viral metagenome</name>
    <dbReference type="NCBI Taxonomy" id="1070528"/>
    <lineage>
        <taxon>unclassified sequences</taxon>
        <taxon>metagenomes</taxon>
        <taxon>organismal metagenomes</taxon>
    </lineage>
</organism>
<protein>
    <submittedName>
        <fullName evidence="1">Uncharacterized protein</fullName>
    </submittedName>
</protein>
<dbReference type="AlphaFoldDB" id="A0A6C0CFP3"/>